<accession>A0AAQ4RET9</accession>
<evidence type="ECO:0000313" key="19">
    <source>
        <dbReference type="Ensembl" id="ENSGACP00000062139.1"/>
    </source>
</evidence>
<evidence type="ECO:0000256" key="3">
    <source>
        <dbReference type="ARBA" id="ARBA00022448"/>
    </source>
</evidence>
<feature type="transmembrane region" description="Helical" evidence="18">
    <location>
        <begin position="315"/>
        <end position="331"/>
    </location>
</feature>
<evidence type="ECO:0000256" key="11">
    <source>
        <dbReference type="ARBA" id="ARBA00023053"/>
    </source>
</evidence>
<reference evidence="19" key="3">
    <citation type="submission" date="2025-09" db="UniProtKB">
        <authorList>
            <consortium name="Ensembl"/>
        </authorList>
    </citation>
    <scope>IDENTIFICATION</scope>
</reference>
<dbReference type="PANTHER" id="PTHR11523:SF47">
    <property type="entry name" value="SODIUM_POTASSIUM-TRANSPORTING ATPASE SUBUNIT BETA-3"/>
    <property type="match status" value="1"/>
</dbReference>
<reference evidence="19" key="2">
    <citation type="submission" date="2025-08" db="UniProtKB">
        <authorList>
            <consortium name="Ensembl"/>
        </authorList>
    </citation>
    <scope>IDENTIFICATION</scope>
</reference>
<keyword evidence="9" id="KW-0735">Signal-anchor</keyword>
<dbReference type="Pfam" id="PF00287">
    <property type="entry name" value="Na_K-ATPase"/>
    <property type="match status" value="1"/>
</dbReference>
<evidence type="ECO:0000256" key="6">
    <source>
        <dbReference type="ARBA" id="ARBA00022607"/>
    </source>
</evidence>
<keyword evidence="13 18" id="KW-0472">Membrane</keyword>
<dbReference type="GO" id="GO:0005890">
    <property type="term" value="C:sodium:potassium-exchanging ATPase complex"/>
    <property type="evidence" value="ECO:0007669"/>
    <property type="project" value="InterPro"/>
</dbReference>
<evidence type="ECO:0000313" key="20">
    <source>
        <dbReference type="Proteomes" id="UP000007635"/>
    </source>
</evidence>
<organism evidence="19 20">
    <name type="scientific">Gasterosteus aculeatus aculeatus</name>
    <name type="common">three-spined stickleback</name>
    <dbReference type="NCBI Taxonomy" id="481459"/>
    <lineage>
        <taxon>Eukaryota</taxon>
        <taxon>Metazoa</taxon>
        <taxon>Chordata</taxon>
        <taxon>Craniata</taxon>
        <taxon>Vertebrata</taxon>
        <taxon>Euteleostomi</taxon>
        <taxon>Actinopterygii</taxon>
        <taxon>Neopterygii</taxon>
        <taxon>Teleostei</taxon>
        <taxon>Neoteleostei</taxon>
        <taxon>Acanthomorphata</taxon>
        <taxon>Eupercaria</taxon>
        <taxon>Perciformes</taxon>
        <taxon>Cottioidei</taxon>
        <taxon>Gasterosteales</taxon>
        <taxon>Gasterosteidae</taxon>
        <taxon>Gasterosteus</taxon>
    </lineage>
</organism>
<evidence type="ECO:0000256" key="16">
    <source>
        <dbReference type="ARBA" id="ARBA00023201"/>
    </source>
</evidence>
<dbReference type="GO" id="GO:1990573">
    <property type="term" value="P:potassium ion import across plasma membrane"/>
    <property type="evidence" value="ECO:0007669"/>
    <property type="project" value="TreeGrafter"/>
</dbReference>
<dbReference type="NCBIfam" id="TIGR01107">
    <property type="entry name" value="Na_K_ATPase_bet"/>
    <property type="match status" value="1"/>
</dbReference>
<evidence type="ECO:0000256" key="8">
    <source>
        <dbReference type="ARBA" id="ARBA00022958"/>
    </source>
</evidence>
<keyword evidence="16" id="KW-0739">Sodium transport</keyword>
<evidence type="ECO:0000256" key="14">
    <source>
        <dbReference type="ARBA" id="ARBA00023157"/>
    </source>
</evidence>
<protein>
    <recommendedName>
        <fullName evidence="17">Sodium/potassium-transporting ATPase subunit beta-3</fullName>
    </recommendedName>
</protein>
<dbReference type="GO" id="GO:0030007">
    <property type="term" value="P:intracellular potassium ion homeostasis"/>
    <property type="evidence" value="ECO:0007669"/>
    <property type="project" value="TreeGrafter"/>
</dbReference>
<evidence type="ECO:0000256" key="17">
    <source>
        <dbReference type="ARBA" id="ARBA00041204"/>
    </source>
</evidence>
<keyword evidence="20" id="KW-1185">Reference proteome</keyword>
<evidence type="ECO:0000256" key="13">
    <source>
        <dbReference type="ARBA" id="ARBA00023136"/>
    </source>
</evidence>
<keyword evidence="6" id="KW-0740">Sodium/potassium transport</keyword>
<evidence type="ECO:0000256" key="18">
    <source>
        <dbReference type="SAM" id="Phobius"/>
    </source>
</evidence>
<evidence type="ECO:0000256" key="15">
    <source>
        <dbReference type="ARBA" id="ARBA00023180"/>
    </source>
</evidence>
<keyword evidence="10 18" id="KW-1133">Transmembrane helix</keyword>
<keyword evidence="12" id="KW-0406">Ion transport</keyword>
<keyword evidence="7 18" id="KW-0812">Transmembrane</keyword>
<evidence type="ECO:0000256" key="1">
    <source>
        <dbReference type="ARBA" id="ARBA00004401"/>
    </source>
</evidence>
<keyword evidence="8" id="KW-0630">Potassium</keyword>
<evidence type="ECO:0000256" key="5">
    <source>
        <dbReference type="ARBA" id="ARBA00022538"/>
    </source>
</evidence>
<evidence type="ECO:0000256" key="2">
    <source>
        <dbReference type="ARBA" id="ARBA00005876"/>
    </source>
</evidence>
<evidence type="ECO:0000256" key="7">
    <source>
        <dbReference type="ARBA" id="ARBA00022692"/>
    </source>
</evidence>
<feature type="transmembrane region" description="Helical" evidence="18">
    <location>
        <begin position="144"/>
        <end position="173"/>
    </location>
</feature>
<evidence type="ECO:0000256" key="4">
    <source>
        <dbReference type="ARBA" id="ARBA00022475"/>
    </source>
</evidence>
<dbReference type="AlphaFoldDB" id="A0AAQ4RET9"/>
<dbReference type="Ensembl" id="ENSGACT00000031737.1">
    <property type="protein sequence ID" value="ENSGACP00000062139.1"/>
    <property type="gene ID" value="ENSGACG00000015750.2"/>
</dbReference>
<dbReference type="GO" id="GO:0001671">
    <property type="term" value="F:ATPase activator activity"/>
    <property type="evidence" value="ECO:0007669"/>
    <property type="project" value="TreeGrafter"/>
</dbReference>
<keyword evidence="14" id="KW-1015">Disulfide bond</keyword>
<keyword evidence="5" id="KW-0633">Potassium transport</keyword>
<comment type="subcellular location">
    <subcellularLocation>
        <location evidence="1">Cell membrane</location>
        <topology evidence="1">Single-pass type II membrane protein</topology>
    </subcellularLocation>
</comment>
<sequence>MSIHLVALHQLRGGAGVNVTRFLFSFSPPSRFFVFCSTRASLSLALSLSLPPPLSLSLSPPPTPLTAAFPASSHHHIARSPFLRVHFFFKEKYYRVFLDQQKEKRITMASTEDKAAKQESATGWKDSFYNPRTGEVLGRTGSSWALILLFYLVFYCFLAGMFALTMWVLLLTLDDYVPKYRDRVPYPGLVIRPNSLDLSFNKSDPLKYVQYVKHLESFLQRYNDSQQDKNDDCPPGEYFLQDDTEDMSKKACLFKRGFLSLCSGLSDTNFGYSEGKPCVLLKMNRIIGLKPRGDPYINCTVKVNTFSPRYSTCRSYLYVYCFFILSLSRIPDVHNSVNIFFLLIFHVVLLFVVFLCPISFCMLSLTALGETPRFKCSISPVRDALTRSISPTTARRPTRATFSPWWPWSCCSPRTTTTRSCRWSAGWRARTSATTTKGISSWVVLLSGSRWSSNRDGPPRRMETSRRARHVYGGFVFKGKGKKCQNVSQRRHLA</sequence>
<proteinExistence type="inferred from homology"/>
<dbReference type="InterPro" id="IPR000402">
    <property type="entry name" value="Na/K_ATPase_sub_beta"/>
</dbReference>
<evidence type="ECO:0000256" key="10">
    <source>
        <dbReference type="ARBA" id="ARBA00022989"/>
    </source>
</evidence>
<keyword evidence="3" id="KW-0813">Transport</keyword>
<dbReference type="Gene3D" id="2.60.40.1660">
    <property type="entry name" value="Na, k-atpase alpha subunit"/>
    <property type="match status" value="1"/>
</dbReference>
<dbReference type="InterPro" id="IPR038702">
    <property type="entry name" value="Na/K_ATPase_sub_beta_sf"/>
</dbReference>
<reference evidence="19 20" key="1">
    <citation type="journal article" date="2021" name="G3 (Bethesda)">
        <title>Improved contiguity of the threespine stickleback genome using long-read sequencing.</title>
        <authorList>
            <person name="Nath S."/>
            <person name="Shaw D.E."/>
            <person name="White M.A."/>
        </authorList>
    </citation>
    <scope>NUCLEOTIDE SEQUENCE [LARGE SCALE GENOMIC DNA]</scope>
    <source>
        <strain evidence="19 20">Lake Benthic</strain>
    </source>
</reference>
<keyword evidence="11" id="KW-0915">Sodium</keyword>
<evidence type="ECO:0000256" key="9">
    <source>
        <dbReference type="ARBA" id="ARBA00022968"/>
    </source>
</evidence>
<dbReference type="GO" id="GO:0036376">
    <property type="term" value="P:sodium ion export across plasma membrane"/>
    <property type="evidence" value="ECO:0007669"/>
    <property type="project" value="TreeGrafter"/>
</dbReference>
<dbReference type="Proteomes" id="UP000007635">
    <property type="component" value="Chromosome III"/>
</dbReference>
<dbReference type="PANTHER" id="PTHR11523">
    <property type="entry name" value="SODIUM/POTASSIUM-DEPENDENT ATPASE BETA SUBUNIT"/>
    <property type="match status" value="1"/>
</dbReference>
<dbReference type="GO" id="GO:0006883">
    <property type="term" value="P:intracellular sodium ion homeostasis"/>
    <property type="evidence" value="ECO:0007669"/>
    <property type="project" value="TreeGrafter"/>
</dbReference>
<feature type="transmembrane region" description="Helical" evidence="18">
    <location>
        <begin position="337"/>
        <end position="365"/>
    </location>
</feature>
<dbReference type="Gene3D" id="1.20.5.170">
    <property type="match status" value="1"/>
</dbReference>
<keyword evidence="15" id="KW-0325">Glycoprotein</keyword>
<evidence type="ECO:0000256" key="12">
    <source>
        <dbReference type="ARBA" id="ARBA00023065"/>
    </source>
</evidence>
<dbReference type="GeneTree" id="ENSGT01030000234579"/>
<comment type="similarity">
    <text evidence="2">Belongs to the X(+)/potassium ATPases subunit beta family.</text>
</comment>
<keyword evidence="4" id="KW-1003">Cell membrane</keyword>
<name>A0AAQ4RET9_GASAC</name>